<dbReference type="Gene3D" id="3.40.50.1820">
    <property type="entry name" value="alpha/beta hydrolase"/>
    <property type="match status" value="1"/>
</dbReference>
<name>A0AAP3DGY5_BRELA</name>
<dbReference type="GO" id="GO:0016020">
    <property type="term" value="C:membrane"/>
    <property type="evidence" value="ECO:0007669"/>
    <property type="project" value="TreeGrafter"/>
</dbReference>
<feature type="domain" description="AB hydrolase-1" evidence="1">
    <location>
        <begin position="58"/>
        <end position="182"/>
    </location>
</feature>
<dbReference type="GO" id="GO:0016787">
    <property type="term" value="F:hydrolase activity"/>
    <property type="evidence" value="ECO:0007669"/>
    <property type="project" value="UniProtKB-KW"/>
</dbReference>
<dbReference type="SUPFAM" id="SSF53474">
    <property type="entry name" value="alpha/beta-Hydrolases"/>
    <property type="match status" value="1"/>
</dbReference>
<dbReference type="RefSeq" id="WP_258433805.1">
    <property type="nucleotide sequence ID" value="NZ_JANSGW010000016.1"/>
</dbReference>
<dbReference type="PANTHER" id="PTHR43798:SF33">
    <property type="entry name" value="HYDROLASE, PUTATIVE (AFU_ORTHOLOGUE AFUA_2G14860)-RELATED"/>
    <property type="match status" value="1"/>
</dbReference>
<dbReference type="PANTHER" id="PTHR43798">
    <property type="entry name" value="MONOACYLGLYCEROL LIPASE"/>
    <property type="match status" value="1"/>
</dbReference>
<accession>A0AAP3DGY5</accession>
<dbReference type="Pfam" id="PF00561">
    <property type="entry name" value="Abhydrolase_1"/>
    <property type="match status" value="1"/>
</dbReference>
<dbReference type="InterPro" id="IPR029058">
    <property type="entry name" value="AB_hydrolase_fold"/>
</dbReference>
<protein>
    <submittedName>
        <fullName evidence="2">Alpha/beta hydrolase</fullName>
    </submittedName>
</protein>
<evidence type="ECO:0000259" key="1">
    <source>
        <dbReference type="Pfam" id="PF00561"/>
    </source>
</evidence>
<dbReference type="AlphaFoldDB" id="A0AAP3DGY5"/>
<comment type="caution">
    <text evidence="2">The sequence shown here is derived from an EMBL/GenBank/DDBJ whole genome shotgun (WGS) entry which is preliminary data.</text>
</comment>
<dbReference type="EMBL" id="JAPTNE010000016">
    <property type="protein sequence ID" value="MCZ0807921.1"/>
    <property type="molecule type" value="Genomic_DNA"/>
</dbReference>
<dbReference type="Proteomes" id="UP001077662">
    <property type="component" value="Unassembled WGS sequence"/>
</dbReference>
<proteinExistence type="predicted"/>
<dbReference type="InterPro" id="IPR000073">
    <property type="entry name" value="AB_hydrolase_1"/>
</dbReference>
<organism evidence="2 3">
    <name type="scientific">Brevibacillus laterosporus</name>
    <name type="common">Bacillus laterosporus</name>
    <dbReference type="NCBI Taxonomy" id="1465"/>
    <lineage>
        <taxon>Bacteria</taxon>
        <taxon>Bacillati</taxon>
        <taxon>Bacillota</taxon>
        <taxon>Bacilli</taxon>
        <taxon>Bacillales</taxon>
        <taxon>Paenibacillaceae</taxon>
        <taxon>Brevibacillus</taxon>
    </lineage>
</organism>
<evidence type="ECO:0000313" key="3">
    <source>
        <dbReference type="Proteomes" id="UP001077662"/>
    </source>
</evidence>
<gene>
    <name evidence="2" type="ORF">O0554_13540</name>
</gene>
<reference evidence="2" key="1">
    <citation type="submission" date="2022-09" db="EMBL/GenBank/DDBJ databases">
        <title>Genome analysis and characterization of larvicidal activity of Brevibacillus strains.</title>
        <authorList>
            <person name="Patrusheva E.V."/>
            <person name="Izotova A.O."/>
            <person name="Toshchakov S.V."/>
            <person name="Sineoky S.P."/>
        </authorList>
    </citation>
    <scope>NUCLEOTIDE SEQUENCE</scope>
    <source>
        <strain evidence="2">VKPM_B-13247</strain>
    </source>
</reference>
<evidence type="ECO:0000313" key="2">
    <source>
        <dbReference type="EMBL" id="MCZ0807921.1"/>
    </source>
</evidence>
<sequence>MSNRQKCGSKQKTKNMVKDFEQKTIKFDRSESSGDYNESFHTCANRRLYSKYSQKSTPCVIFIAGLGDSCQTWNEVQDRISQETSTFSYDRAGVGRSQGTPGPRTCHDLVEELCELLLALDVEPPYILVGHSFGGLIARLYASLYPQLISGMVLVDSAPEYKELEYEKVLPEKLVADNREYFDNPMLNSEKIDKAQSYKQIVDHCRQSNIPLSIITRGLPDMDDGEWPCQEILEMEQRLQVDFQRLSTSSKHRIASCSGHYIHHDEPEIVIEEIMVMIRHSLNGGQVSQR</sequence>
<keyword evidence="2" id="KW-0378">Hydrolase</keyword>
<dbReference type="InterPro" id="IPR050266">
    <property type="entry name" value="AB_hydrolase_sf"/>
</dbReference>